<evidence type="ECO:0000313" key="1">
    <source>
        <dbReference type="EMBL" id="SCM65892.1"/>
    </source>
</evidence>
<sequence length="92" mass="10707">MKTDQCLKYCQIPIGQAERDSSGSELPQDLPLVSAGRGQVFLDRCLMFQDGSIYRSPERRYRRVVHFIIHEDKNIPVRESLWTCGKRLRTLP</sequence>
<dbReference type="AlphaFoldDB" id="A0A1M4MUT6"/>
<dbReference type="EMBL" id="FMJB01000001">
    <property type="protein sequence ID" value="SCM65892.1"/>
    <property type="molecule type" value="Genomic_DNA"/>
</dbReference>
<proteinExistence type="predicted"/>
<reference evidence="2" key="1">
    <citation type="submission" date="2016-09" db="EMBL/GenBank/DDBJ databases">
        <authorList>
            <person name="Wibberg D."/>
        </authorList>
    </citation>
    <scope>NUCLEOTIDE SEQUENCE [LARGE SCALE GENOMIC DNA]</scope>
</reference>
<keyword evidence="2" id="KW-1185">Reference proteome</keyword>
<name>A0A1M4MUT6_9RHOB</name>
<organism evidence="1 2">
    <name type="scientific">Donghicola eburneus</name>
    <dbReference type="NCBI Taxonomy" id="393278"/>
    <lineage>
        <taxon>Bacteria</taxon>
        <taxon>Pseudomonadati</taxon>
        <taxon>Pseudomonadota</taxon>
        <taxon>Alphaproteobacteria</taxon>
        <taxon>Rhodobacterales</taxon>
        <taxon>Roseobacteraceae</taxon>
        <taxon>Donghicola</taxon>
    </lineage>
</organism>
<dbReference type="Proteomes" id="UP000184085">
    <property type="component" value="Unassembled WGS sequence"/>
</dbReference>
<protein>
    <submittedName>
        <fullName evidence="1">Replication initiation protein</fullName>
    </submittedName>
</protein>
<accession>A0A1M4MUT6</accession>
<evidence type="ECO:0000313" key="2">
    <source>
        <dbReference type="Proteomes" id="UP000184085"/>
    </source>
</evidence>
<gene>
    <name evidence="1" type="primary">rip</name>
    <name evidence="1" type="ORF">KARMA_0062</name>
</gene>